<proteinExistence type="inferred from homology"/>
<dbReference type="UniPathway" id="UPA00070">
    <property type="reaction ID" value="UER00116"/>
</dbReference>
<dbReference type="GO" id="GO:0004070">
    <property type="term" value="F:aspartate carbamoyltransferase activity"/>
    <property type="evidence" value="ECO:0007669"/>
    <property type="project" value="UniProtKB-UniRule"/>
</dbReference>
<keyword evidence="3 7" id="KW-0808">Transferase</keyword>
<evidence type="ECO:0000256" key="2">
    <source>
        <dbReference type="ARBA" id="ARBA00008896"/>
    </source>
</evidence>
<comment type="function">
    <text evidence="5 7">Catalyzes the condensation of carbamoyl phosphate and aspartate to form carbamoyl aspartate and inorganic phosphate, the committed step in the de novo pyrimidine nucleotide biosynthesis pathway.</text>
</comment>
<evidence type="ECO:0000259" key="9">
    <source>
        <dbReference type="Pfam" id="PF02729"/>
    </source>
</evidence>
<feature type="binding site" evidence="7">
    <location>
        <position position="133"/>
    </location>
    <ligand>
        <name>carbamoyl phosphate</name>
        <dbReference type="ChEBI" id="CHEBI:58228"/>
    </ligand>
</feature>
<comment type="caution">
    <text evidence="10">The sequence shown here is derived from an EMBL/GenBank/DDBJ whole genome shotgun (WGS) entry which is preliminary data.</text>
</comment>
<gene>
    <name evidence="7" type="primary">pyrB</name>
    <name evidence="10" type="ORF">ENW55_00480</name>
</gene>
<feature type="domain" description="Aspartate/ornithine carbamoyltransferase Asp/Orn-binding" evidence="8">
    <location>
        <begin position="153"/>
        <end position="295"/>
    </location>
</feature>
<name>A0A832MLH5_9THEM</name>
<dbReference type="PRINTS" id="PR00101">
    <property type="entry name" value="ATCASE"/>
</dbReference>
<dbReference type="GO" id="GO:0006520">
    <property type="term" value="P:amino acid metabolic process"/>
    <property type="evidence" value="ECO:0007669"/>
    <property type="project" value="InterPro"/>
</dbReference>
<dbReference type="InterPro" id="IPR006131">
    <property type="entry name" value="Asp_carbamoyltransf_Asp/Orn-bd"/>
</dbReference>
<dbReference type="AlphaFoldDB" id="A0A832MLH5"/>
<feature type="domain" description="Aspartate/ornithine carbamoyltransferase carbamoyl-P binding" evidence="9">
    <location>
        <begin position="7"/>
        <end position="146"/>
    </location>
</feature>
<feature type="binding site" evidence="7">
    <location>
        <position position="259"/>
    </location>
    <ligand>
        <name>carbamoyl phosphate</name>
        <dbReference type="ChEBI" id="CHEBI:58228"/>
    </ligand>
</feature>
<dbReference type="GO" id="GO:0016597">
    <property type="term" value="F:amino acid binding"/>
    <property type="evidence" value="ECO:0007669"/>
    <property type="project" value="InterPro"/>
</dbReference>
<keyword evidence="4 7" id="KW-0665">Pyrimidine biosynthesis</keyword>
<dbReference type="InterPro" id="IPR002082">
    <property type="entry name" value="Asp_carbamoyltransf"/>
</dbReference>
<dbReference type="EMBL" id="DTKQ01000005">
    <property type="protein sequence ID" value="HGZ78446.1"/>
    <property type="molecule type" value="Genomic_DNA"/>
</dbReference>
<dbReference type="NCBIfam" id="NF002032">
    <property type="entry name" value="PRK00856.1"/>
    <property type="match status" value="1"/>
</dbReference>
<evidence type="ECO:0000256" key="4">
    <source>
        <dbReference type="ARBA" id="ARBA00022975"/>
    </source>
</evidence>
<organism evidence="10">
    <name type="scientific">Pseudothermotoga hypogea</name>
    <dbReference type="NCBI Taxonomy" id="57487"/>
    <lineage>
        <taxon>Bacteria</taxon>
        <taxon>Thermotogati</taxon>
        <taxon>Thermotogota</taxon>
        <taxon>Thermotogae</taxon>
        <taxon>Thermotogales</taxon>
        <taxon>Thermotogaceae</taxon>
        <taxon>Pseudothermotoga</taxon>
    </lineage>
</organism>
<dbReference type="GO" id="GO:0006207">
    <property type="term" value="P:'de novo' pyrimidine nucleobase biosynthetic process"/>
    <property type="evidence" value="ECO:0007669"/>
    <property type="project" value="InterPro"/>
</dbReference>
<feature type="binding site" evidence="7">
    <location>
        <position position="105"/>
    </location>
    <ligand>
        <name>carbamoyl phosphate</name>
        <dbReference type="ChEBI" id="CHEBI:58228"/>
    </ligand>
</feature>
<evidence type="ECO:0000256" key="6">
    <source>
        <dbReference type="ARBA" id="ARBA00048859"/>
    </source>
</evidence>
<dbReference type="PANTHER" id="PTHR45753">
    <property type="entry name" value="ORNITHINE CARBAMOYLTRANSFERASE, MITOCHONDRIAL"/>
    <property type="match status" value="1"/>
</dbReference>
<reference evidence="10" key="1">
    <citation type="journal article" date="2020" name="mSystems">
        <title>Genome- and Community-Level Interaction Insights into Carbon Utilization and Element Cycling Functions of Hydrothermarchaeota in Hydrothermal Sediment.</title>
        <authorList>
            <person name="Zhou Z."/>
            <person name="Liu Y."/>
            <person name="Xu W."/>
            <person name="Pan J."/>
            <person name="Luo Z.H."/>
            <person name="Li M."/>
        </authorList>
    </citation>
    <scope>NUCLEOTIDE SEQUENCE [LARGE SCALE GENOMIC DNA]</scope>
    <source>
        <strain evidence="10">SpSt-86</strain>
    </source>
</reference>
<dbReference type="Gene3D" id="3.40.50.1370">
    <property type="entry name" value="Aspartate/ornithine carbamoyltransferase"/>
    <property type="match status" value="2"/>
</dbReference>
<feature type="binding site" evidence="7">
    <location>
        <position position="83"/>
    </location>
    <ligand>
        <name>L-aspartate</name>
        <dbReference type="ChEBI" id="CHEBI:29991"/>
    </ligand>
</feature>
<evidence type="ECO:0000256" key="5">
    <source>
        <dbReference type="ARBA" id="ARBA00043884"/>
    </source>
</evidence>
<evidence type="ECO:0000259" key="8">
    <source>
        <dbReference type="Pfam" id="PF00185"/>
    </source>
</evidence>
<comment type="pathway">
    <text evidence="1 7">Pyrimidine metabolism; UMP biosynthesis via de novo pathway; (S)-dihydroorotate from bicarbonate: step 2/3.</text>
</comment>
<feature type="binding site" evidence="7">
    <location>
        <position position="258"/>
    </location>
    <ligand>
        <name>carbamoyl phosphate</name>
        <dbReference type="ChEBI" id="CHEBI:58228"/>
    </ligand>
</feature>
<feature type="binding site" evidence="7">
    <location>
        <position position="136"/>
    </location>
    <ligand>
        <name>carbamoyl phosphate</name>
        <dbReference type="ChEBI" id="CHEBI:58228"/>
    </ligand>
</feature>
<accession>A0A832MLH5</accession>
<dbReference type="GO" id="GO:0005829">
    <property type="term" value="C:cytosol"/>
    <property type="evidence" value="ECO:0007669"/>
    <property type="project" value="TreeGrafter"/>
</dbReference>
<dbReference type="InterPro" id="IPR006132">
    <property type="entry name" value="Asp/Orn_carbamoyltranf_P-bd"/>
</dbReference>
<dbReference type="InterPro" id="IPR006130">
    <property type="entry name" value="Asp/Orn_carbamoylTrfase"/>
</dbReference>
<dbReference type="GO" id="GO:0044205">
    <property type="term" value="P:'de novo' UMP biosynthetic process"/>
    <property type="evidence" value="ECO:0007669"/>
    <property type="project" value="UniProtKB-UniRule"/>
</dbReference>
<feature type="binding site" evidence="7">
    <location>
        <position position="56"/>
    </location>
    <ligand>
        <name>carbamoyl phosphate</name>
        <dbReference type="ChEBI" id="CHEBI:58228"/>
    </ligand>
</feature>
<dbReference type="Pfam" id="PF00185">
    <property type="entry name" value="OTCace"/>
    <property type="match status" value="1"/>
</dbReference>
<sequence length="315" mass="35485">MGGDIVRHLLDIKDLSRKEIETILERARWYKSLKVYPKTLEGKFVLTAFFEPSTRTKVSFQKAAMNLGANVIDFAPESSSLLKGETDLDTILTLNMMDFDCLVVRIRRNGAPKEFSKYVKMPVVNAGDGTNEHPTQALLDAMTMVEHFNTLKLKVAIVGDIVHSRVARSLTELLNKFGAEVRMVGPKGFVPESFEGVSLITNDLEEAIHDVDVIYALRIQKERLEQSYTNVDEFFRTMQINSKTIELAPKHAVLMHPGPFNRNVEVSDDVVYSERSKILEQVKNGVFVRMAVLEFAMGVIEVESVRSMETSLAGR</sequence>
<feature type="binding site" evidence="7">
    <location>
        <position position="218"/>
    </location>
    <ligand>
        <name>L-aspartate</name>
        <dbReference type="ChEBI" id="CHEBI:29991"/>
    </ligand>
</feature>
<dbReference type="EC" id="2.1.3.2" evidence="7"/>
<comment type="subunit">
    <text evidence="7">Heterododecamer (2C3:3R2) of six catalytic PyrB chains organized as two trimers (C3), and six regulatory PyrI chains organized as three dimers (R2).</text>
</comment>
<comment type="similarity">
    <text evidence="2 7">Belongs to the aspartate/ornithine carbamoyltransferase superfamily. ATCase family.</text>
</comment>
<dbReference type="PANTHER" id="PTHR45753:SF6">
    <property type="entry name" value="ASPARTATE CARBAMOYLTRANSFERASE"/>
    <property type="match status" value="1"/>
</dbReference>
<evidence type="ECO:0000313" key="10">
    <source>
        <dbReference type="EMBL" id="HGZ78446.1"/>
    </source>
</evidence>
<dbReference type="PROSITE" id="PS00097">
    <property type="entry name" value="CARBAMOYLTRANSFERASE"/>
    <property type="match status" value="1"/>
</dbReference>
<dbReference type="Pfam" id="PF02729">
    <property type="entry name" value="OTCace_N"/>
    <property type="match status" value="1"/>
</dbReference>
<comment type="catalytic activity">
    <reaction evidence="6 7">
        <text>carbamoyl phosphate + L-aspartate = N-carbamoyl-L-aspartate + phosphate + H(+)</text>
        <dbReference type="Rhea" id="RHEA:20013"/>
        <dbReference type="ChEBI" id="CHEBI:15378"/>
        <dbReference type="ChEBI" id="CHEBI:29991"/>
        <dbReference type="ChEBI" id="CHEBI:32814"/>
        <dbReference type="ChEBI" id="CHEBI:43474"/>
        <dbReference type="ChEBI" id="CHEBI:58228"/>
        <dbReference type="EC" id="2.1.3.2"/>
    </reaction>
</comment>
<dbReference type="SUPFAM" id="SSF53671">
    <property type="entry name" value="Aspartate/ornithine carbamoyltransferase"/>
    <property type="match status" value="1"/>
</dbReference>
<dbReference type="NCBIfam" id="TIGR00670">
    <property type="entry name" value="asp_carb_tr"/>
    <property type="match status" value="1"/>
</dbReference>
<dbReference type="HAMAP" id="MF_00001">
    <property type="entry name" value="Asp_carb_tr"/>
    <property type="match status" value="1"/>
</dbReference>
<evidence type="ECO:0000256" key="7">
    <source>
        <dbReference type="HAMAP-Rule" id="MF_00001"/>
    </source>
</evidence>
<feature type="binding site" evidence="7">
    <location>
        <position position="165"/>
    </location>
    <ligand>
        <name>L-aspartate</name>
        <dbReference type="ChEBI" id="CHEBI:29991"/>
    </ligand>
</feature>
<evidence type="ECO:0000256" key="3">
    <source>
        <dbReference type="ARBA" id="ARBA00022679"/>
    </source>
</evidence>
<dbReference type="PRINTS" id="PR00100">
    <property type="entry name" value="AOTCASE"/>
</dbReference>
<protein>
    <recommendedName>
        <fullName evidence="7">Aspartate carbamoyltransferase</fullName>
        <ecNumber evidence="7">2.1.3.2</ecNumber>
    </recommendedName>
    <alternativeName>
        <fullName evidence="7">Aspartate transcarbamylase</fullName>
        <shortName evidence="7">ATCase</shortName>
    </alternativeName>
</protein>
<dbReference type="InterPro" id="IPR036901">
    <property type="entry name" value="Asp/Orn_carbamoylTrfase_sf"/>
</dbReference>
<evidence type="ECO:0000256" key="1">
    <source>
        <dbReference type="ARBA" id="ARBA00004852"/>
    </source>
</evidence>
<feature type="binding site" evidence="7">
    <location>
        <position position="55"/>
    </location>
    <ligand>
        <name>carbamoyl phosphate</name>
        <dbReference type="ChEBI" id="CHEBI:58228"/>
    </ligand>
</feature>